<feature type="compositionally biased region" description="Acidic residues" evidence="1">
    <location>
        <begin position="547"/>
        <end position="570"/>
    </location>
</feature>
<name>A0A9W9CHW9_9PLEO</name>
<keyword evidence="3" id="KW-1185">Reference proteome</keyword>
<feature type="compositionally biased region" description="Basic residues" evidence="1">
    <location>
        <begin position="471"/>
        <end position="486"/>
    </location>
</feature>
<evidence type="ECO:0000313" key="2">
    <source>
        <dbReference type="EMBL" id="KAJ4364544.1"/>
    </source>
</evidence>
<feature type="region of interest" description="Disordered" evidence="1">
    <location>
        <begin position="155"/>
        <end position="179"/>
    </location>
</feature>
<evidence type="ECO:0000313" key="3">
    <source>
        <dbReference type="Proteomes" id="UP001140560"/>
    </source>
</evidence>
<feature type="compositionally biased region" description="Low complexity" evidence="1">
    <location>
        <begin position="487"/>
        <end position="508"/>
    </location>
</feature>
<dbReference type="OrthoDB" id="3785351at2759"/>
<protein>
    <submittedName>
        <fullName evidence="2">Uncharacterized protein</fullName>
    </submittedName>
</protein>
<evidence type="ECO:0000256" key="1">
    <source>
        <dbReference type="SAM" id="MobiDB-lite"/>
    </source>
</evidence>
<comment type="caution">
    <text evidence="2">The sequence shown here is derived from an EMBL/GenBank/DDBJ whole genome shotgun (WGS) entry which is preliminary data.</text>
</comment>
<feature type="compositionally biased region" description="Basic residues" evidence="1">
    <location>
        <begin position="443"/>
        <end position="453"/>
    </location>
</feature>
<sequence length="570" mass="64069">MSKQVQNDHFSRDEVLELLNAAQVEVGRRYADTPHLREYLLTGLQQGKEDCDERHHMQILHEQMRDERRGLDAYNKHRMGKAAHHYYKNMPKSKDDVEYDEADNIPEQLEWFPLRNIVAGRGINVTAEPIYQLPGTVEHNQEFSGRTYLAANTISAQNTPPAKAADDKDTPSKKKTGRAASNYDKLVDAPSAYLGFPRGNITLAELTAFLPQSIKSWDVIDRALFNGAMSVTFAGMINHFRVMPNGPIGNNSIYRMMKGPMDKRALQDDTYDRWSVSAHQKLEMPDGFDPSSVSVAGFRTPINYNKREAAAAAQEPAPTILFRDLIKGVKVMPSGHDALDLTRCVQYSIDHPEQDWYYPQDFEQLVSQLPPSGPADVQHEHYDASAIARYTPAQKLKGALQTMNRRRDDHGRLLKQNADLDQEEDATEAASDDSDDDVGSHALGKKGTKRKRAIASDDSDDEDMPLVSQPAKRKKHPSKTPSRRMSTRSTTLSSRQRQQMNATGSVTDSDSDSDVYQSPTKKKRKVSVPKRTSGRTQRYSGSYDVDAASESDEEMEKADEFESGEEIEDV</sequence>
<gene>
    <name evidence="2" type="ORF">N0V83_009140</name>
</gene>
<dbReference type="AlphaFoldDB" id="A0A9W9CHW9"/>
<feature type="compositionally biased region" description="Acidic residues" evidence="1">
    <location>
        <begin position="420"/>
        <end position="437"/>
    </location>
</feature>
<proteinExistence type="predicted"/>
<organism evidence="2 3">
    <name type="scientific">Neocucurbitaria cava</name>
    <dbReference type="NCBI Taxonomy" id="798079"/>
    <lineage>
        <taxon>Eukaryota</taxon>
        <taxon>Fungi</taxon>
        <taxon>Dikarya</taxon>
        <taxon>Ascomycota</taxon>
        <taxon>Pezizomycotina</taxon>
        <taxon>Dothideomycetes</taxon>
        <taxon>Pleosporomycetidae</taxon>
        <taxon>Pleosporales</taxon>
        <taxon>Pleosporineae</taxon>
        <taxon>Cucurbitariaceae</taxon>
        <taxon>Neocucurbitaria</taxon>
    </lineage>
</organism>
<reference evidence="2" key="1">
    <citation type="submission" date="2022-10" db="EMBL/GenBank/DDBJ databases">
        <title>Tapping the CABI collections for fungal endophytes: first genome assemblies for Collariella, Neodidymelliopsis, Ascochyta clinopodiicola, Didymella pomorum, Didymosphaeria variabile, Neocosmospora piperis and Neocucurbitaria cava.</title>
        <authorList>
            <person name="Hill R."/>
        </authorList>
    </citation>
    <scope>NUCLEOTIDE SEQUENCE</scope>
    <source>
        <strain evidence="2">IMI 356814</strain>
    </source>
</reference>
<feature type="region of interest" description="Disordered" evidence="1">
    <location>
        <begin position="415"/>
        <end position="570"/>
    </location>
</feature>
<dbReference type="Proteomes" id="UP001140560">
    <property type="component" value="Unassembled WGS sequence"/>
</dbReference>
<accession>A0A9W9CHW9</accession>
<dbReference type="EMBL" id="JAPEUY010000017">
    <property type="protein sequence ID" value="KAJ4364544.1"/>
    <property type="molecule type" value="Genomic_DNA"/>
</dbReference>